<reference evidence="2" key="1">
    <citation type="journal article" date="2014" name="Int. J. Syst. Evol. Microbiol.">
        <title>Complete genome sequence of Corynebacterium casei LMG S-19264T (=DSM 44701T), isolated from a smear-ripened cheese.</title>
        <authorList>
            <consortium name="US DOE Joint Genome Institute (JGI-PGF)"/>
            <person name="Walter F."/>
            <person name="Albersmeier A."/>
            <person name="Kalinowski J."/>
            <person name="Ruckert C."/>
        </authorList>
    </citation>
    <scope>NUCLEOTIDE SEQUENCE</scope>
    <source>
        <strain evidence="2">CGMCC 4.7201</strain>
    </source>
</reference>
<dbReference type="AlphaFoldDB" id="A0A918DZF7"/>
<feature type="compositionally biased region" description="Basic residues" evidence="1">
    <location>
        <begin position="1"/>
        <end position="10"/>
    </location>
</feature>
<proteinExistence type="predicted"/>
<dbReference type="Proteomes" id="UP000641932">
    <property type="component" value="Unassembled WGS sequence"/>
</dbReference>
<organism evidence="2 3">
    <name type="scientific">Wenjunlia tyrosinilytica</name>
    <dbReference type="NCBI Taxonomy" id="1544741"/>
    <lineage>
        <taxon>Bacteria</taxon>
        <taxon>Bacillati</taxon>
        <taxon>Actinomycetota</taxon>
        <taxon>Actinomycetes</taxon>
        <taxon>Kitasatosporales</taxon>
        <taxon>Streptomycetaceae</taxon>
        <taxon>Wenjunlia</taxon>
    </lineage>
</organism>
<gene>
    <name evidence="2" type="ORF">GCM10012280_33470</name>
</gene>
<sequence length="121" mass="12750">MRSARCRAKNKGANGSGESPRAGWVTPPSGGLICALRAVTGGAAADCHRTNGHTAGHRFGVRQQQRRQPRAGWVTPPSGSLVRALRAVTGGAAADCHRTNGHTAGHRFGVRQQQRRQPRAG</sequence>
<keyword evidence="3" id="KW-1185">Reference proteome</keyword>
<evidence type="ECO:0000256" key="1">
    <source>
        <dbReference type="SAM" id="MobiDB-lite"/>
    </source>
</evidence>
<protein>
    <submittedName>
        <fullName evidence="2">Uncharacterized protein</fullName>
    </submittedName>
</protein>
<feature type="compositionally biased region" description="Basic residues" evidence="1">
    <location>
        <begin position="55"/>
        <end position="69"/>
    </location>
</feature>
<feature type="compositionally biased region" description="Basic residues" evidence="1">
    <location>
        <begin position="104"/>
        <end position="121"/>
    </location>
</feature>
<reference evidence="2" key="2">
    <citation type="submission" date="2020-09" db="EMBL/GenBank/DDBJ databases">
        <authorList>
            <person name="Sun Q."/>
            <person name="Zhou Y."/>
        </authorList>
    </citation>
    <scope>NUCLEOTIDE SEQUENCE</scope>
    <source>
        <strain evidence="2">CGMCC 4.7201</strain>
    </source>
</reference>
<evidence type="ECO:0000313" key="3">
    <source>
        <dbReference type="Proteomes" id="UP000641932"/>
    </source>
</evidence>
<comment type="caution">
    <text evidence="2">The sequence shown here is derived from an EMBL/GenBank/DDBJ whole genome shotgun (WGS) entry which is preliminary data.</text>
</comment>
<dbReference type="EMBL" id="BMMS01000013">
    <property type="protein sequence ID" value="GGO89677.1"/>
    <property type="molecule type" value="Genomic_DNA"/>
</dbReference>
<feature type="region of interest" description="Disordered" evidence="1">
    <location>
        <begin position="1"/>
        <end position="24"/>
    </location>
</feature>
<name>A0A918DZF7_9ACTN</name>
<feature type="region of interest" description="Disordered" evidence="1">
    <location>
        <begin position="51"/>
        <end position="78"/>
    </location>
</feature>
<accession>A0A918DZF7</accession>
<evidence type="ECO:0000313" key="2">
    <source>
        <dbReference type="EMBL" id="GGO89677.1"/>
    </source>
</evidence>
<feature type="region of interest" description="Disordered" evidence="1">
    <location>
        <begin position="95"/>
        <end position="121"/>
    </location>
</feature>